<proteinExistence type="predicted"/>
<dbReference type="Pfam" id="PF02577">
    <property type="entry name" value="BFN_dom"/>
    <property type="match status" value="1"/>
</dbReference>
<evidence type="ECO:0000259" key="1">
    <source>
        <dbReference type="PROSITE" id="PS51658"/>
    </source>
</evidence>
<gene>
    <name evidence="2" type="ordered locus">Trad_0344</name>
</gene>
<dbReference type="AlphaFoldDB" id="D7CRJ3"/>
<evidence type="ECO:0000313" key="2">
    <source>
        <dbReference type="EMBL" id="ADI13483.1"/>
    </source>
</evidence>
<dbReference type="RefSeq" id="WP_013176863.1">
    <property type="nucleotide sequence ID" value="NC_014221.1"/>
</dbReference>
<dbReference type="Proteomes" id="UP000000379">
    <property type="component" value="Chromosome"/>
</dbReference>
<dbReference type="InterPro" id="IPR036104">
    <property type="entry name" value="BFN_sf"/>
</dbReference>
<organism evidence="2 3">
    <name type="scientific">Truepera radiovictrix (strain DSM 17093 / CIP 108686 / LMG 22925 / RQ-24)</name>
    <dbReference type="NCBI Taxonomy" id="649638"/>
    <lineage>
        <taxon>Bacteria</taxon>
        <taxon>Thermotogati</taxon>
        <taxon>Deinococcota</taxon>
        <taxon>Deinococci</taxon>
        <taxon>Trueperales</taxon>
        <taxon>Trueperaceae</taxon>
        <taxon>Truepera</taxon>
    </lineage>
</organism>
<dbReference type="EMBL" id="CP002049">
    <property type="protein sequence ID" value="ADI13483.1"/>
    <property type="molecule type" value="Genomic_DNA"/>
</dbReference>
<feature type="domain" description="BFN" evidence="1">
    <location>
        <begin position="4"/>
        <end position="138"/>
    </location>
</feature>
<dbReference type="SUPFAM" id="SSF103256">
    <property type="entry name" value="Hypothetical protein TM0160"/>
    <property type="match status" value="1"/>
</dbReference>
<evidence type="ECO:0000313" key="3">
    <source>
        <dbReference type="Proteomes" id="UP000000379"/>
    </source>
</evidence>
<sequence>MDGMVRAVLEDIAVAGSGEFFVMLLKTAKGEFVPITIGHLEAMSILAGRSKERLPRPLSHDLMLSALELLGARIVRVEVTDLVTTDEGGTFYARLVLENRGIELELDARPSDALALAVRVDAPLWVAERVVERAGLSDFTGGAEA</sequence>
<dbReference type="PROSITE" id="PS51658">
    <property type="entry name" value="BFN"/>
    <property type="match status" value="1"/>
</dbReference>
<dbReference type="eggNOG" id="COG1259">
    <property type="taxonomic scope" value="Bacteria"/>
</dbReference>
<dbReference type="PANTHER" id="PTHR15160:SF1">
    <property type="entry name" value="VON HIPPEL-LINDAU DISEASE TUMOR SUPPRESSOR"/>
    <property type="match status" value="1"/>
</dbReference>
<name>D7CRJ3_TRURR</name>
<reference evidence="2 3" key="2">
    <citation type="journal article" date="2011" name="Stand. Genomic Sci.">
        <title>Complete genome sequence of Truepera radiovictrix type strain (RQ-24).</title>
        <authorList>
            <person name="Ivanova N."/>
            <person name="Rohde C."/>
            <person name="Munk C."/>
            <person name="Nolan M."/>
            <person name="Lucas S."/>
            <person name="Del Rio T.G."/>
            <person name="Tice H."/>
            <person name="Deshpande S."/>
            <person name="Cheng J.F."/>
            <person name="Tapia R."/>
            <person name="Han C."/>
            <person name="Goodwin L."/>
            <person name="Pitluck S."/>
            <person name="Liolios K."/>
            <person name="Mavromatis K."/>
            <person name="Mikhailova N."/>
            <person name="Pati A."/>
            <person name="Chen A."/>
            <person name="Palaniappan K."/>
            <person name="Land M."/>
            <person name="Hauser L."/>
            <person name="Chang Y.J."/>
            <person name="Jeffries C.D."/>
            <person name="Brambilla E."/>
            <person name="Rohde M."/>
            <person name="Goker M."/>
            <person name="Tindall B.J."/>
            <person name="Woyke T."/>
            <person name="Bristow J."/>
            <person name="Eisen J.A."/>
            <person name="Markowitz V."/>
            <person name="Hugenholtz P."/>
            <person name="Kyrpides N.C."/>
            <person name="Klenk H.P."/>
            <person name="Lapidus A."/>
        </authorList>
    </citation>
    <scope>NUCLEOTIDE SEQUENCE [LARGE SCALE GENOMIC DNA]</scope>
    <source>
        <strain evidence="3">DSM 17093 / CIP 108686 / LMG 22925 / RQ-24</strain>
    </source>
</reference>
<dbReference type="HOGENOM" id="CLU_096111_3_0_0"/>
<accession>D7CRJ3</accession>
<dbReference type="STRING" id="649638.Trad_0344"/>
<protein>
    <recommendedName>
        <fullName evidence="1">BFN domain-containing protein</fullName>
    </recommendedName>
</protein>
<dbReference type="InterPro" id="IPR003729">
    <property type="entry name" value="Bi_nuclease_dom"/>
</dbReference>
<dbReference type="Gene3D" id="3.10.690.10">
    <property type="entry name" value="Bifunctional nuclease domain"/>
    <property type="match status" value="1"/>
</dbReference>
<keyword evidence="3" id="KW-1185">Reference proteome</keyword>
<dbReference type="GO" id="GO:0004518">
    <property type="term" value="F:nuclease activity"/>
    <property type="evidence" value="ECO:0007669"/>
    <property type="project" value="InterPro"/>
</dbReference>
<dbReference type="PANTHER" id="PTHR15160">
    <property type="entry name" value="VON HIPPEL-LINDAU PROTEIN"/>
    <property type="match status" value="1"/>
</dbReference>
<dbReference type="KEGG" id="tra:Trad_0344"/>
<reference evidence="3" key="1">
    <citation type="submission" date="2010-05" db="EMBL/GenBank/DDBJ databases">
        <title>The complete genome of Truepera radiovictris DSM 17093.</title>
        <authorList>
            <consortium name="US DOE Joint Genome Institute (JGI-PGF)"/>
            <person name="Lucas S."/>
            <person name="Copeland A."/>
            <person name="Lapidus A."/>
            <person name="Glavina del Rio T."/>
            <person name="Dalin E."/>
            <person name="Tice H."/>
            <person name="Bruce D."/>
            <person name="Goodwin L."/>
            <person name="Pitluck S."/>
            <person name="Kyrpides N."/>
            <person name="Mavromatis K."/>
            <person name="Ovchinnikova G."/>
            <person name="Munk A.C."/>
            <person name="Detter J.C."/>
            <person name="Han C."/>
            <person name="Tapia R."/>
            <person name="Land M."/>
            <person name="Hauser L."/>
            <person name="Markowitz V."/>
            <person name="Cheng J.-F."/>
            <person name="Hugenholtz P."/>
            <person name="Woyke T."/>
            <person name="Wu D."/>
            <person name="Tindall B."/>
            <person name="Pomrenke H.G."/>
            <person name="Brambilla E."/>
            <person name="Klenk H.-P."/>
            <person name="Eisen J.A."/>
        </authorList>
    </citation>
    <scope>NUCLEOTIDE SEQUENCE [LARGE SCALE GENOMIC DNA]</scope>
    <source>
        <strain evidence="3">DSM 17093 / CIP 108686 / LMG 22925 / RQ-24</strain>
    </source>
</reference>